<protein>
    <submittedName>
        <fullName evidence="1">Uncharacterized protein</fullName>
    </submittedName>
</protein>
<keyword evidence="2" id="KW-1185">Reference proteome</keyword>
<name>A0A9W7E6D0_9STRA</name>
<organism evidence="1 2">
    <name type="scientific">Triparma laevis f. longispina</name>
    <dbReference type="NCBI Taxonomy" id="1714387"/>
    <lineage>
        <taxon>Eukaryota</taxon>
        <taxon>Sar</taxon>
        <taxon>Stramenopiles</taxon>
        <taxon>Ochrophyta</taxon>
        <taxon>Bolidophyceae</taxon>
        <taxon>Parmales</taxon>
        <taxon>Triparmaceae</taxon>
        <taxon>Triparma</taxon>
    </lineage>
</organism>
<gene>
    <name evidence="1" type="ORF">TrLO_g12749</name>
</gene>
<dbReference type="OrthoDB" id="188149at2759"/>
<evidence type="ECO:0000313" key="2">
    <source>
        <dbReference type="Proteomes" id="UP001165122"/>
    </source>
</evidence>
<accession>A0A9W7E6D0</accession>
<comment type="caution">
    <text evidence="1">The sequence shown here is derived from an EMBL/GenBank/DDBJ whole genome shotgun (WGS) entry which is preliminary data.</text>
</comment>
<dbReference type="AlphaFoldDB" id="A0A9W7E6D0"/>
<proteinExistence type="predicted"/>
<evidence type="ECO:0000313" key="1">
    <source>
        <dbReference type="EMBL" id="GMH66785.1"/>
    </source>
</evidence>
<dbReference type="EMBL" id="BRXW01000565">
    <property type="protein sequence ID" value="GMH66785.1"/>
    <property type="molecule type" value="Genomic_DNA"/>
</dbReference>
<reference evidence="2" key="1">
    <citation type="journal article" date="2023" name="Commun. Biol.">
        <title>Genome analysis of Parmales, the sister group of diatoms, reveals the evolutionary specialization of diatoms from phago-mixotrophs to photoautotrophs.</title>
        <authorList>
            <person name="Ban H."/>
            <person name="Sato S."/>
            <person name="Yoshikawa S."/>
            <person name="Yamada K."/>
            <person name="Nakamura Y."/>
            <person name="Ichinomiya M."/>
            <person name="Sato N."/>
            <person name="Blanc-Mathieu R."/>
            <person name="Endo H."/>
            <person name="Kuwata A."/>
            <person name="Ogata H."/>
        </authorList>
    </citation>
    <scope>NUCLEOTIDE SEQUENCE [LARGE SCALE GENOMIC DNA]</scope>
    <source>
        <strain evidence="2">NIES 3700</strain>
    </source>
</reference>
<dbReference type="Proteomes" id="UP001165122">
    <property type="component" value="Unassembled WGS sequence"/>
</dbReference>
<sequence>MGNCCRPHLGDDCIGAYEYNACADCTFWNAVFCCNRPMWSTRGCDSKSLDDPAWASGTSLRRSFEAALMGVDMKECLNEAPRSCTGCCGGCKNVANLSPALNDKWCKDVNEKMLNPQGFSCKAYHWITHGSKGERQEHMVIAINKYTPGEKPLTLPVEFFN</sequence>